<keyword evidence="1" id="KW-0472">Membrane</keyword>
<accession>A0AA36H6L1</accession>
<protein>
    <submittedName>
        <fullName evidence="3">Uncharacterized protein</fullName>
    </submittedName>
</protein>
<dbReference type="AlphaFoldDB" id="A0AA36H6L1"/>
<comment type="caution">
    <text evidence="3">The sequence shown here is derived from an EMBL/GenBank/DDBJ whole genome shotgun (WGS) entry which is preliminary data.</text>
</comment>
<gene>
    <name evidence="3" type="ORF">CYNAS_LOCUS17063</name>
</gene>
<keyword evidence="4" id="KW-1185">Reference proteome</keyword>
<feature type="signal peptide" evidence="2">
    <location>
        <begin position="1"/>
        <end position="19"/>
    </location>
</feature>
<name>A0AA36H6L1_CYLNA</name>
<feature type="transmembrane region" description="Helical" evidence="1">
    <location>
        <begin position="165"/>
        <end position="186"/>
    </location>
</feature>
<evidence type="ECO:0000256" key="2">
    <source>
        <dbReference type="SAM" id="SignalP"/>
    </source>
</evidence>
<organism evidence="3 4">
    <name type="scientific">Cylicocyclus nassatus</name>
    <name type="common">Nematode worm</name>
    <dbReference type="NCBI Taxonomy" id="53992"/>
    <lineage>
        <taxon>Eukaryota</taxon>
        <taxon>Metazoa</taxon>
        <taxon>Ecdysozoa</taxon>
        <taxon>Nematoda</taxon>
        <taxon>Chromadorea</taxon>
        <taxon>Rhabditida</taxon>
        <taxon>Rhabditina</taxon>
        <taxon>Rhabditomorpha</taxon>
        <taxon>Strongyloidea</taxon>
        <taxon>Strongylidae</taxon>
        <taxon>Cylicocyclus</taxon>
    </lineage>
</organism>
<keyword evidence="2" id="KW-0732">Signal</keyword>
<dbReference type="EMBL" id="CATQJL010000316">
    <property type="protein sequence ID" value="CAJ0605080.1"/>
    <property type="molecule type" value="Genomic_DNA"/>
</dbReference>
<evidence type="ECO:0000256" key="1">
    <source>
        <dbReference type="SAM" id="Phobius"/>
    </source>
</evidence>
<reference evidence="3" key="1">
    <citation type="submission" date="2023-07" db="EMBL/GenBank/DDBJ databases">
        <authorList>
            <consortium name="CYATHOMIX"/>
        </authorList>
    </citation>
    <scope>NUCLEOTIDE SEQUENCE</scope>
    <source>
        <strain evidence="3">N/A</strain>
    </source>
</reference>
<feature type="chain" id="PRO_5041333835" evidence="2">
    <location>
        <begin position="20"/>
        <end position="191"/>
    </location>
</feature>
<keyword evidence="1" id="KW-1133">Transmembrane helix</keyword>
<sequence length="191" mass="21594">MSLLYSLLVLSSTISFAYEANLHCDNGLFCGRTPHRTWLARRKVAQRLAELHELSQGEGFISKNSSIYPIYQQKDMMCNDELYAGFLLDDFSDQWNVSCIWAGVGIEIACAPVPPKYNRVAFAYIAPPEWQRRINAFRVKIGCSPERINQTSQIPELFICNERCIQGGIGFIPSLIMLLSFSAAFIKNCIV</sequence>
<keyword evidence="1" id="KW-0812">Transmembrane</keyword>
<evidence type="ECO:0000313" key="3">
    <source>
        <dbReference type="EMBL" id="CAJ0605080.1"/>
    </source>
</evidence>
<evidence type="ECO:0000313" key="4">
    <source>
        <dbReference type="Proteomes" id="UP001176961"/>
    </source>
</evidence>
<proteinExistence type="predicted"/>
<dbReference type="Proteomes" id="UP001176961">
    <property type="component" value="Unassembled WGS sequence"/>
</dbReference>